<proteinExistence type="predicted"/>
<dbReference type="SUPFAM" id="SSF53474">
    <property type="entry name" value="alpha/beta-Hydrolases"/>
    <property type="match status" value="1"/>
</dbReference>
<sequence length="313" mass="34283">MSALFLNLRKRWLSLSFLVALVIGWPVGCAKLEQTERELVFRIEPGIASWYTGLPAGVEELDLSVPTFGADESLYAWWWPAEDKDAPTLLYLHGSRWNLTGQLFRIQELRRLGFSILAVDYRGFGESRGALPSERTVNEDARTAWAKLTELQPDPAKRLIYGHSLGGAVAVDLAAELGQDAADSGQPVAARGLIIESTFTTLADAAAAVADTSLPIRWIMSQRFDSVGKIEEINMPVLIVHGTDDRYVPARFSEELFAAARDPKQLLLVPGGTHNNSMRVSGGRYQQAIEQLMESGTVPTTAGTTTPRKENAG</sequence>
<dbReference type="GO" id="GO:0016787">
    <property type="term" value="F:hydrolase activity"/>
    <property type="evidence" value="ECO:0007669"/>
    <property type="project" value="UniProtKB-KW"/>
</dbReference>
<gene>
    <name evidence="3" type="ORF">GCM10009304_18270</name>
</gene>
<keyword evidence="3" id="KW-0378">Hydrolase</keyword>
<dbReference type="AlphaFoldDB" id="A0A917PUP4"/>
<evidence type="ECO:0000256" key="1">
    <source>
        <dbReference type="SAM" id="MobiDB-lite"/>
    </source>
</evidence>
<accession>A0A917PUP4</accession>
<comment type="caution">
    <text evidence="3">The sequence shown here is derived from an EMBL/GenBank/DDBJ whole genome shotgun (WGS) entry which is preliminary data.</text>
</comment>
<reference evidence="3" key="1">
    <citation type="journal article" date="2014" name="Int. J. Syst. Evol. Microbiol.">
        <title>Complete genome sequence of Corynebacterium casei LMG S-19264T (=DSM 44701T), isolated from a smear-ripened cheese.</title>
        <authorList>
            <consortium name="US DOE Joint Genome Institute (JGI-PGF)"/>
            <person name="Walter F."/>
            <person name="Albersmeier A."/>
            <person name="Kalinowski J."/>
            <person name="Ruckert C."/>
        </authorList>
    </citation>
    <scope>NUCLEOTIDE SEQUENCE</scope>
    <source>
        <strain evidence="3">JCM 30078</strain>
    </source>
</reference>
<dbReference type="PANTHER" id="PTHR12277:SF81">
    <property type="entry name" value="PROTEIN ABHD13"/>
    <property type="match status" value="1"/>
</dbReference>
<reference evidence="3" key="2">
    <citation type="submission" date="2020-09" db="EMBL/GenBank/DDBJ databases">
        <authorList>
            <person name="Sun Q."/>
            <person name="Ohkuma M."/>
        </authorList>
    </citation>
    <scope>NUCLEOTIDE SEQUENCE</scope>
    <source>
        <strain evidence="3">JCM 30078</strain>
    </source>
</reference>
<protein>
    <submittedName>
        <fullName evidence="3">Alpha/beta hydrolase</fullName>
    </submittedName>
</protein>
<dbReference type="Gene3D" id="3.40.50.1820">
    <property type="entry name" value="alpha/beta hydrolase"/>
    <property type="match status" value="1"/>
</dbReference>
<dbReference type="InterPro" id="IPR029058">
    <property type="entry name" value="AB_hydrolase_fold"/>
</dbReference>
<organism evidence="3 4">
    <name type="scientific">Pseudomonas matsuisoli</name>
    <dbReference type="NCBI Taxonomy" id="1515666"/>
    <lineage>
        <taxon>Bacteria</taxon>
        <taxon>Pseudomonadati</taxon>
        <taxon>Pseudomonadota</taxon>
        <taxon>Gammaproteobacteria</taxon>
        <taxon>Pseudomonadales</taxon>
        <taxon>Pseudomonadaceae</taxon>
        <taxon>Pseudomonas</taxon>
    </lineage>
</organism>
<evidence type="ECO:0000313" key="3">
    <source>
        <dbReference type="EMBL" id="GGJ92752.1"/>
    </source>
</evidence>
<dbReference type="PANTHER" id="PTHR12277">
    <property type="entry name" value="ALPHA/BETA HYDROLASE DOMAIN-CONTAINING PROTEIN"/>
    <property type="match status" value="1"/>
</dbReference>
<feature type="compositionally biased region" description="Low complexity" evidence="1">
    <location>
        <begin position="296"/>
        <end position="306"/>
    </location>
</feature>
<dbReference type="Pfam" id="PF12697">
    <property type="entry name" value="Abhydrolase_6"/>
    <property type="match status" value="1"/>
</dbReference>
<evidence type="ECO:0000313" key="4">
    <source>
        <dbReference type="Proteomes" id="UP000635983"/>
    </source>
</evidence>
<dbReference type="PRINTS" id="PR00111">
    <property type="entry name" value="ABHYDROLASE"/>
</dbReference>
<keyword evidence="4" id="KW-1185">Reference proteome</keyword>
<dbReference type="InterPro" id="IPR000073">
    <property type="entry name" value="AB_hydrolase_1"/>
</dbReference>
<feature type="domain" description="AB hydrolase-1" evidence="2">
    <location>
        <begin position="89"/>
        <end position="274"/>
    </location>
</feature>
<name>A0A917PUP4_9PSED</name>
<feature type="region of interest" description="Disordered" evidence="1">
    <location>
        <begin position="294"/>
        <end position="313"/>
    </location>
</feature>
<dbReference type="EMBL" id="BMPO01000003">
    <property type="protein sequence ID" value="GGJ92752.1"/>
    <property type="molecule type" value="Genomic_DNA"/>
</dbReference>
<dbReference type="Proteomes" id="UP000635983">
    <property type="component" value="Unassembled WGS sequence"/>
</dbReference>
<dbReference type="RefSeq" id="WP_188982875.1">
    <property type="nucleotide sequence ID" value="NZ_BMPO01000003.1"/>
</dbReference>
<evidence type="ECO:0000259" key="2">
    <source>
        <dbReference type="Pfam" id="PF12697"/>
    </source>
</evidence>